<gene>
    <name evidence="6" type="ORF">UFOPK2754_02044</name>
    <name evidence="7" type="ORF">UFOPK3139_02424</name>
</gene>
<protein>
    <submittedName>
        <fullName evidence="6">Unannotated protein</fullName>
    </submittedName>
</protein>
<evidence type="ECO:0000256" key="1">
    <source>
        <dbReference type="ARBA" id="ARBA00022448"/>
    </source>
</evidence>
<dbReference type="EMBL" id="CAFABA010000123">
    <property type="protein sequence ID" value="CAB4835356.1"/>
    <property type="molecule type" value="Genomic_DNA"/>
</dbReference>
<feature type="domain" description="ABC transporter" evidence="5">
    <location>
        <begin position="4"/>
        <end position="239"/>
    </location>
</feature>
<keyword evidence="2" id="KW-0547">Nucleotide-binding</keyword>
<keyword evidence="4" id="KW-1278">Translocase</keyword>
<dbReference type="SMART" id="SM00382">
    <property type="entry name" value="AAA"/>
    <property type="match status" value="1"/>
</dbReference>
<dbReference type="PROSITE" id="PS00211">
    <property type="entry name" value="ABC_TRANSPORTER_1"/>
    <property type="match status" value="1"/>
</dbReference>
<name>A0A6J6U6E2_9ZZZZ</name>
<dbReference type="PROSITE" id="PS50893">
    <property type="entry name" value="ABC_TRANSPORTER_2"/>
    <property type="match status" value="1"/>
</dbReference>
<dbReference type="CDD" id="cd03214">
    <property type="entry name" value="ABC_Iron-Siderophores_B12_Hemin"/>
    <property type="match status" value="1"/>
</dbReference>
<sequence length="260" mass="27745">MSALRVENLGVTIEGTAILTDISVYAAPGEWLGVIGPNGAGKSTLLHAACGIVGFTGRVLLGGDPLETLDRRACASRVALVPQTPVVPPGMSVVDYVLLGRTPHRGALGAESHNDRAVVVEVLRQLDLVRFARRLLTTLSGGERQRVFLARALAQQSAVVLLDEPTAALDIGHQVDVLHLVDQLRRELGLTIVSTLHDLTLAGRYPDTLVMLAEGRVVAVGAPREVLTPELIERHYGTPVRVLEDVSGLVVVPSRRLAAR</sequence>
<dbReference type="InterPro" id="IPR003439">
    <property type="entry name" value="ABC_transporter-like_ATP-bd"/>
</dbReference>
<dbReference type="GO" id="GO:0005524">
    <property type="term" value="F:ATP binding"/>
    <property type="evidence" value="ECO:0007669"/>
    <property type="project" value="UniProtKB-KW"/>
</dbReference>
<keyword evidence="1" id="KW-0813">Transport</keyword>
<evidence type="ECO:0000256" key="4">
    <source>
        <dbReference type="ARBA" id="ARBA00022967"/>
    </source>
</evidence>
<evidence type="ECO:0000313" key="6">
    <source>
        <dbReference type="EMBL" id="CAB4755106.1"/>
    </source>
</evidence>
<evidence type="ECO:0000256" key="2">
    <source>
        <dbReference type="ARBA" id="ARBA00022741"/>
    </source>
</evidence>
<organism evidence="6">
    <name type="scientific">freshwater metagenome</name>
    <dbReference type="NCBI Taxonomy" id="449393"/>
    <lineage>
        <taxon>unclassified sequences</taxon>
        <taxon>metagenomes</taxon>
        <taxon>ecological metagenomes</taxon>
    </lineage>
</organism>
<evidence type="ECO:0000256" key="3">
    <source>
        <dbReference type="ARBA" id="ARBA00022840"/>
    </source>
</evidence>
<dbReference type="Pfam" id="PF00005">
    <property type="entry name" value="ABC_tran"/>
    <property type="match status" value="1"/>
</dbReference>
<dbReference type="GO" id="GO:0016887">
    <property type="term" value="F:ATP hydrolysis activity"/>
    <property type="evidence" value="ECO:0007669"/>
    <property type="project" value="InterPro"/>
</dbReference>
<reference evidence="6" key="1">
    <citation type="submission" date="2020-05" db="EMBL/GenBank/DDBJ databases">
        <authorList>
            <person name="Chiriac C."/>
            <person name="Salcher M."/>
            <person name="Ghai R."/>
            <person name="Kavagutti S V."/>
        </authorList>
    </citation>
    <scope>NUCLEOTIDE SEQUENCE</scope>
</reference>
<evidence type="ECO:0000259" key="5">
    <source>
        <dbReference type="PROSITE" id="PS50893"/>
    </source>
</evidence>
<keyword evidence="3" id="KW-0067">ATP-binding</keyword>
<dbReference type="Gene3D" id="3.40.50.300">
    <property type="entry name" value="P-loop containing nucleotide triphosphate hydrolases"/>
    <property type="match status" value="1"/>
</dbReference>
<accession>A0A6J6U6E2</accession>
<dbReference type="SUPFAM" id="SSF52540">
    <property type="entry name" value="P-loop containing nucleoside triphosphate hydrolases"/>
    <property type="match status" value="1"/>
</dbReference>
<dbReference type="PANTHER" id="PTHR42794">
    <property type="entry name" value="HEMIN IMPORT ATP-BINDING PROTEIN HMUV"/>
    <property type="match status" value="1"/>
</dbReference>
<dbReference type="EMBL" id="CAEZYR010000080">
    <property type="protein sequence ID" value="CAB4755106.1"/>
    <property type="molecule type" value="Genomic_DNA"/>
</dbReference>
<proteinExistence type="predicted"/>
<dbReference type="InterPro" id="IPR017871">
    <property type="entry name" value="ABC_transporter-like_CS"/>
</dbReference>
<evidence type="ECO:0000313" key="7">
    <source>
        <dbReference type="EMBL" id="CAB4835356.1"/>
    </source>
</evidence>
<dbReference type="InterPro" id="IPR003593">
    <property type="entry name" value="AAA+_ATPase"/>
</dbReference>
<dbReference type="PANTHER" id="PTHR42794:SF1">
    <property type="entry name" value="HEMIN IMPORT ATP-BINDING PROTEIN HMUV"/>
    <property type="match status" value="1"/>
</dbReference>
<dbReference type="FunFam" id="3.40.50.300:FF:000134">
    <property type="entry name" value="Iron-enterobactin ABC transporter ATP-binding protein"/>
    <property type="match status" value="1"/>
</dbReference>
<dbReference type="InterPro" id="IPR027417">
    <property type="entry name" value="P-loop_NTPase"/>
</dbReference>
<dbReference type="AlphaFoldDB" id="A0A6J6U6E2"/>